<dbReference type="GeneID" id="108079781"/>
<name>A0ABM4GGS7_DROKI</name>
<dbReference type="PANTHER" id="PTHR23110">
    <property type="entry name" value="BTB DOMAIN TRANSCRIPTION FACTOR"/>
    <property type="match status" value="1"/>
</dbReference>
<dbReference type="InterPro" id="IPR051095">
    <property type="entry name" value="Dros_DevTransReg"/>
</dbReference>
<evidence type="ECO:0000313" key="5">
    <source>
        <dbReference type="Proteomes" id="UP001652661"/>
    </source>
</evidence>
<feature type="compositionally biased region" description="Low complexity" evidence="3">
    <location>
        <begin position="218"/>
        <end position="230"/>
    </location>
</feature>
<dbReference type="RefSeq" id="XP_070141909.1">
    <property type="nucleotide sequence ID" value="XM_070285808.1"/>
</dbReference>
<feature type="compositionally biased region" description="Low complexity" evidence="3">
    <location>
        <begin position="885"/>
        <end position="920"/>
    </location>
</feature>
<evidence type="ECO:0000313" key="8">
    <source>
        <dbReference type="RefSeq" id="XP_070141911.1"/>
    </source>
</evidence>
<dbReference type="PROSITE" id="PS50097">
    <property type="entry name" value="BTB"/>
    <property type="match status" value="1"/>
</dbReference>
<feature type="compositionally biased region" description="Polar residues" evidence="3">
    <location>
        <begin position="375"/>
        <end position="389"/>
    </location>
</feature>
<feature type="compositionally biased region" description="Low complexity" evidence="3">
    <location>
        <begin position="761"/>
        <end position="771"/>
    </location>
</feature>
<proteinExistence type="predicted"/>
<accession>A0ABM4GGS7</accession>
<dbReference type="InterPro" id="IPR000210">
    <property type="entry name" value="BTB/POZ_dom"/>
</dbReference>
<feature type="compositionally biased region" description="Low complexity" evidence="3">
    <location>
        <begin position="694"/>
        <end position="711"/>
    </location>
</feature>
<feature type="region of interest" description="Disordered" evidence="3">
    <location>
        <begin position="512"/>
        <end position="537"/>
    </location>
</feature>
<feature type="compositionally biased region" description="Low complexity" evidence="3">
    <location>
        <begin position="395"/>
        <end position="406"/>
    </location>
</feature>
<feature type="compositionally biased region" description="Low complexity" evidence="3">
    <location>
        <begin position="416"/>
        <end position="425"/>
    </location>
</feature>
<evidence type="ECO:0000313" key="6">
    <source>
        <dbReference type="RefSeq" id="XP_070141909.1"/>
    </source>
</evidence>
<feature type="compositionally biased region" description="Low complexity" evidence="3">
    <location>
        <begin position="240"/>
        <end position="251"/>
    </location>
</feature>
<feature type="compositionally biased region" description="Polar residues" evidence="3">
    <location>
        <begin position="262"/>
        <end position="271"/>
    </location>
</feature>
<dbReference type="RefSeq" id="XP_070141911.1">
    <property type="nucleotide sequence ID" value="XM_070285810.1"/>
</dbReference>
<feature type="region of interest" description="Disordered" evidence="3">
    <location>
        <begin position="118"/>
        <end position="144"/>
    </location>
</feature>
<feature type="region of interest" description="Disordered" evidence="3">
    <location>
        <begin position="159"/>
        <end position="201"/>
    </location>
</feature>
<dbReference type="Gene3D" id="3.30.710.10">
    <property type="entry name" value="Potassium Channel Kv1.1, Chain A"/>
    <property type="match status" value="1"/>
</dbReference>
<evidence type="ECO:0000256" key="3">
    <source>
        <dbReference type="SAM" id="MobiDB-lite"/>
    </source>
</evidence>
<dbReference type="Proteomes" id="UP001652661">
    <property type="component" value="Chromosome 3L"/>
</dbReference>
<keyword evidence="5" id="KW-1185">Reference proteome</keyword>
<dbReference type="InterPro" id="IPR011333">
    <property type="entry name" value="SKP1/BTB/POZ_sf"/>
</dbReference>
<evidence type="ECO:0000256" key="2">
    <source>
        <dbReference type="ARBA" id="ARBA00023242"/>
    </source>
</evidence>
<comment type="subcellular location">
    <subcellularLocation>
        <location evidence="1">Nucleus</location>
    </subcellularLocation>
</comment>
<dbReference type="CDD" id="cd18315">
    <property type="entry name" value="BTB_POZ_BAB-like"/>
    <property type="match status" value="1"/>
</dbReference>
<feature type="region of interest" description="Disordered" evidence="3">
    <location>
        <begin position="369"/>
        <end position="495"/>
    </location>
</feature>
<dbReference type="PANTHER" id="PTHR23110:SF81">
    <property type="entry name" value="BTB-PROTEIN-VII, ISOFORM F-RELATED"/>
    <property type="match status" value="1"/>
</dbReference>
<feature type="domain" description="BTB" evidence="4">
    <location>
        <begin position="31"/>
        <end position="96"/>
    </location>
</feature>
<feature type="compositionally biased region" description="Low complexity" evidence="3">
    <location>
        <begin position="159"/>
        <end position="188"/>
    </location>
</feature>
<feature type="region of interest" description="Disordered" evidence="3">
    <location>
        <begin position="885"/>
        <end position="935"/>
    </location>
</feature>
<feature type="compositionally biased region" description="Gly residues" evidence="3">
    <location>
        <begin position="747"/>
        <end position="756"/>
    </location>
</feature>
<dbReference type="RefSeq" id="XP_070141910.1">
    <property type="nucleotide sequence ID" value="XM_070285809.1"/>
</dbReference>
<dbReference type="Pfam" id="PF00651">
    <property type="entry name" value="BTB"/>
    <property type="match status" value="1"/>
</dbReference>
<reference evidence="6 7" key="1">
    <citation type="submission" date="2025-05" db="UniProtKB">
        <authorList>
            <consortium name="RefSeq"/>
        </authorList>
    </citation>
    <scope>IDENTIFICATION</scope>
    <source>
        <strain evidence="6 7">14028-0561.14</strain>
        <tissue evidence="6 7">Whole fly</tissue>
    </source>
</reference>
<feature type="region of interest" description="Disordered" evidence="3">
    <location>
        <begin position="694"/>
        <end position="780"/>
    </location>
</feature>
<sequence>MSVQQFCLRWNNHQPNFISVCSSLLHNGTLVDVTLAAEGRQLQAHKIVLSACSSYFQALFTTNPCQHPIVILKDVQYDDLKTMVDFMYYGEVNVSQEQLPHILKTAEMLKIKGLAEMPTDPANLTKSDSKSSSDGTELVGGAGSGVGAGAGNSAGSLGAVSGSSSVGDSLWSSSEAQQFQQQQQQAQQQHHHHQQQQQQLQQQAQQQAAQQQAQQQAAQQQAAQQQAQAQQHHHHHHHQQQQQQGQTQTGQTHHHQMRRTPSPLSAGTSPATRRKRLRKSSNNGSGERNNTEEQHHNSSLDAGSGTGNAGLSLAQMSQMSFGAGGGLAGHSLHAAKLLKESANADLEQQPQDSDLDDGHGHIHMQIKPEVDIGGVNQTMPLDISGATTPSEHDAPNSQSSHSEPSPAHAPHPSHPPLAAATSSSSGGSGSFERSFSIGGVGSGDNCDPDATPSSPVVMGTKRNRVLTRQPRVKRDSDSISSTNQISPDTAATTLDFDPFNAAGAATSVTARDYSTTGSHHLHQHQPPAHQQQHHHHHLLTVPPRIERHASEPAPSLGSTTPHLLSVPSSTPYLIKQHSDPLLPRQSTLHIAGSSSGITGTNPYAPLHRQYSHPLSGSSASYVPPATLHHPHHISLPESIYASGSPPPAGSSQYLVPTRVVACPAVSSETAATPTNASPGSSSAVAAAVSVVTSPTSGLHNSSSGGSRQSFSPTYAGGSEGGAPERRSPHSPTIARIQIVERNKGEAANGGGGGGGSRLRNSKSASGSMSGSHLHPGQATMSSSFEHLPTLRVKNEELQRSVSSPQTQREIITLENPRSSHCPVIRPGPALGCNFCWNTIDGHGRILRRKTKYHCPECQTNLCIVPCFQEYHARLDNETAAAAASSSGAAGSGENQLLSSSTGSGSASSSSGKASPYVSGSSGTGSARPYTKTESI</sequence>
<evidence type="ECO:0000259" key="4">
    <source>
        <dbReference type="PROSITE" id="PS50097"/>
    </source>
</evidence>
<dbReference type="SMART" id="SM00225">
    <property type="entry name" value="BTB"/>
    <property type="match status" value="1"/>
</dbReference>
<protein>
    <submittedName>
        <fullName evidence="6 7">Longitudinals lacking protein, isoforms A/B/D/L isoform X1</fullName>
    </submittedName>
</protein>
<feature type="region of interest" description="Disordered" evidence="3">
    <location>
        <begin position="218"/>
        <end position="309"/>
    </location>
</feature>
<organism evidence="5 7">
    <name type="scientific">Drosophila kikkawai</name>
    <name type="common">Fruit fly</name>
    <dbReference type="NCBI Taxonomy" id="30033"/>
    <lineage>
        <taxon>Eukaryota</taxon>
        <taxon>Metazoa</taxon>
        <taxon>Ecdysozoa</taxon>
        <taxon>Arthropoda</taxon>
        <taxon>Hexapoda</taxon>
        <taxon>Insecta</taxon>
        <taxon>Pterygota</taxon>
        <taxon>Neoptera</taxon>
        <taxon>Endopterygota</taxon>
        <taxon>Diptera</taxon>
        <taxon>Brachycera</taxon>
        <taxon>Muscomorpha</taxon>
        <taxon>Ephydroidea</taxon>
        <taxon>Drosophilidae</taxon>
        <taxon>Drosophila</taxon>
        <taxon>Sophophora</taxon>
    </lineage>
</organism>
<feature type="compositionally biased region" description="Basic and acidic residues" evidence="3">
    <location>
        <begin position="289"/>
        <end position="298"/>
    </location>
</feature>
<gene>
    <name evidence="6 7 8" type="primary">BtbVII</name>
</gene>
<evidence type="ECO:0000256" key="1">
    <source>
        <dbReference type="ARBA" id="ARBA00004123"/>
    </source>
</evidence>
<keyword evidence="2" id="KW-0539">Nucleus</keyword>
<feature type="compositionally biased region" description="Polar residues" evidence="3">
    <location>
        <begin position="478"/>
        <end position="492"/>
    </location>
</feature>
<dbReference type="SUPFAM" id="SSF54695">
    <property type="entry name" value="POZ domain"/>
    <property type="match status" value="1"/>
</dbReference>
<evidence type="ECO:0000313" key="7">
    <source>
        <dbReference type="RefSeq" id="XP_070141910.1"/>
    </source>
</evidence>